<gene>
    <name evidence="13" type="ORF">QBC33DRAFT_580683</name>
</gene>
<evidence type="ECO:0000256" key="10">
    <source>
        <dbReference type="SAM" id="MobiDB-lite"/>
    </source>
</evidence>
<feature type="transmembrane region" description="Helical" evidence="11">
    <location>
        <begin position="161"/>
        <end position="180"/>
    </location>
</feature>
<keyword evidence="3" id="KW-0050">Antiport</keyword>
<evidence type="ECO:0000256" key="9">
    <source>
        <dbReference type="ARBA" id="ARBA00023201"/>
    </source>
</evidence>
<keyword evidence="2" id="KW-0813">Transport</keyword>
<protein>
    <submittedName>
        <fullName evidence="13">Sodium/hydrogen exchanger family-domain-containing protein</fullName>
    </submittedName>
</protein>
<dbReference type="EMBL" id="MU839023">
    <property type="protein sequence ID" value="KAK1763966.1"/>
    <property type="molecule type" value="Genomic_DNA"/>
</dbReference>
<dbReference type="GO" id="GO:0015297">
    <property type="term" value="F:antiporter activity"/>
    <property type="evidence" value="ECO:0007669"/>
    <property type="project" value="UniProtKB-KW"/>
</dbReference>
<feature type="transmembrane region" description="Helical" evidence="11">
    <location>
        <begin position="384"/>
        <end position="403"/>
    </location>
</feature>
<evidence type="ECO:0000256" key="6">
    <source>
        <dbReference type="ARBA" id="ARBA00023053"/>
    </source>
</evidence>
<feature type="transmembrane region" description="Helical" evidence="11">
    <location>
        <begin position="69"/>
        <end position="91"/>
    </location>
</feature>
<keyword evidence="7" id="KW-0406">Ion transport</keyword>
<evidence type="ECO:0000256" key="3">
    <source>
        <dbReference type="ARBA" id="ARBA00022449"/>
    </source>
</evidence>
<reference evidence="13" key="1">
    <citation type="submission" date="2023-06" db="EMBL/GenBank/DDBJ databases">
        <title>Genome-scale phylogeny and comparative genomics of the fungal order Sordariales.</title>
        <authorList>
            <consortium name="Lawrence Berkeley National Laboratory"/>
            <person name="Hensen N."/>
            <person name="Bonometti L."/>
            <person name="Westerberg I."/>
            <person name="Brannstrom I.O."/>
            <person name="Guillou S."/>
            <person name="Cros-Aarteil S."/>
            <person name="Calhoun S."/>
            <person name="Haridas S."/>
            <person name="Kuo A."/>
            <person name="Mondo S."/>
            <person name="Pangilinan J."/>
            <person name="Riley R."/>
            <person name="Labutti K."/>
            <person name="Andreopoulos B."/>
            <person name="Lipzen A."/>
            <person name="Chen C."/>
            <person name="Yanf M."/>
            <person name="Daum C."/>
            <person name="Ng V."/>
            <person name="Clum A."/>
            <person name="Steindorff A."/>
            <person name="Ohm R."/>
            <person name="Martin F."/>
            <person name="Silar P."/>
            <person name="Natvig D."/>
            <person name="Lalanne C."/>
            <person name="Gautier V."/>
            <person name="Ament-Velasquez S.L."/>
            <person name="Kruys A."/>
            <person name="Hutchinson M.I."/>
            <person name="Powell A.J."/>
            <person name="Barry K."/>
            <person name="Miller A.N."/>
            <person name="Grigoriev I.V."/>
            <person name="Debuchy R."/>
            <person name="Gladieux P."/>
            <person name="Thoren M.H."/>
            <person name="Johannesson H."/>
        </authorList>
    </citation>
    <scope>NUCLEOTIDE SEQUENCE</scope>
    <source>
        <strain evidence="13">8032-3</strain>
    </source>
</reference>
<evidence type="ECO:0000256" key="5">
    <source>
        <dbReference type="ARBA" id="ARBA00022989"/>
    </source>
</evidence>
<dbReference type="AlphaFoldDB" id="A0AAJ0BTK1"/>
<dbReference type="Proteomes" id="UP001244011">
    <property type="component" value="Unassembled WGS sequence"/>
</dbReference>
<dbReference type="RefSeq" id="XP_060280179.1">
    <property type="nucleotide sequence ID" value="XM_060431213.1"/>
</dbReference>
<dbReference type="Pfam" id="PF00999">
    <property type="entry name" value="Na_H_Exchanger"/>
    <property type="match status" value="1"/>
</dbReference>
<evidence type="ECO:0000313" key="14">
    <source>
        <dbReference type="Proteomes" id="UP001244011"/>
    </source>
</evidence>
<evidence type="ECO:0000313" key="13">
    <source>
        <dbReference type="EMBL" id="KAK1763966.1"/>
    </source>
</evidence>
<keyword evidence="6" id="KW-0915">Sodium</keyword>
<proteinExistence type="predicted"/>
<dbReference type="PANTHER" id="PTHR43562:SF3">
    <property type="entry name" value="SODIUM ION_PROTON EXCHANGER (EUROFUNG)"/>
    <property type="match status" value="1"/>
</dbReference>
<evidence type="ECO:0000259" key="12">
    <source>
        <dbReference type="Pfam" id="PF00999"/>
    </source>
</evidence>
<dbReference type="GO" id="GO:0006814">
    <property type="term" value="P:sodium ion transport"/>
    <property type="evidence" value="ECO:0007669"/>
    <property type="project" value="UniProtKB-KW"/>
</dbReference>
<evidence type="ECO:0000256" key="2">
    <source>
        <dbReference type="ARBA" id="ARBA00022448"/>
    </source>
</evidence>
<dbReference type="InterPro" id="IPR006153">
    <property type="entry name" value="Cation/H_exchanger_TM"/>
</dbReference>
<dbReference type="GO" id="GO:1902600">
    <property type="term" value="P:proton transmembrane transport"/>
    <property type="evidence" value="ECO:0007669"/>
    <property type="project" value="InterPro"/>
</dbReference>
<sequence length="586" mass="61143">MTSSGEAALAYHEPSIVVILVQSSFLLFLNVLNWALDSLLYCGLIGQILVGIAWGTPGAQILSIEAEHAVVQLGYLGLILLVFEAGLLINFQSLKANIALSIVVAITGICAPIALSFTLAPLLGASNLQCFAAGAALCSTSLGTTFAVLRASGLTSTRLGVVLTSAAMLDDVVGLVMVQVISNLGGVGTSVSAVTVVRPVLVSVAFVVVAVVLCRFLVRPVTVVLNNWRMTHGGWGLDGLLRRRETALTLHTALLIALVAGSSYAGTSNLFASYIAGAVISWWDSEVPHPEYPPTQSGGVGGKRAAQTNPVARHPNEDGTTPAPTSVSDHIPKTTASPSTLGSDIFEHYYHPAVKWVLQPFFFASIGFSIPITSMFSGPTVWKGVVYAALMVIAKLFCGLWLVRFPSAIASSKSKIKSHAIDGSKSSHASSTPGQGPGPAISGSGSEFSRTRPGAPPPNVATNAETIVDEIAQPTGAPTATSAETPSSRKEARNTAPNPPKPRSLYPASILGLAMVPRGEIGFLISARVGDLLVATWAIVLCTIVGPVCVGLMVRRVKNLENKAVWSARSGGDASWRDVLGVWGVQ</sequence>
<dbReference type="InterPro" id="IPR038770">
    <property type="entry name" value="Na+/solute_symporter_sf"/>
</dbReference>
<feature type="region of interest" description="Disordered" evidence="10">
    <location>
        <begin position="292"/>
        <end position="334"/>
    </location>
</feature>
<keyword evidence="14" id="KW-1185">Reference proteome</keyword>
<dbReference type="GeneID" id="85314400"/>
<comment type="caution">
    <text evidence="13">The sequence shown here is derived from an EMBL/GenBank/DDBJ whole genome shotgun (WGS) entry which is preliminary data.</text>
</comment>
<feature type="transmembrane region" description="Helical" evidence="11">
    <location>
        <begin position="532"/>
        <end position="554"/>
    </location>
</feature>
<name>A0AAJ0BTK1_9PEZI</name>
<feature type="transmembrane region" description="Helical" evidence="11">
    <location>
        <begin position="39"/>
        <end position="57"/>
    </location>
</feature>
<dbReference type="Gene3D" id="1.20.1530.20">
    <property type="match status" value="2"/>
</dbReference>
<keyword evidence="4 11" id="KW-0812">Transmembrane</keyword>
<keyword evidence="5 11" id="KW-1133">Transmembrane helix</keyword>
<feature type="transmembrane region" description="Helical" evidence="11">
    <location>
        <begin position="200"/>
        <end position="218"/>
    </location>
</feature>
<feature type="transmembrane region" description="Helical" evidence="11">
    <location>
        <begin position="98"/>
        <end position="119"/>
    </location>
</feature>
<organism evidence="13 14">
    <name type="scientific">Phialemonium atrogriseum</name>
    <dbReference type="NCBI Taxonomy" id="1093897"/>
    <lineage>
        <taxon>Eukaryota</taxon>
        <taxon>Fungi</taxon>
        <taxon>Dikarya</taxon>
        <taxon>Ascomycota</taxon>
        <taxon>Pezizomycotina</taxon>
        <taxon>Sordariomycetes</taxon>
        <taxon>Sordariomycetidae</taxon>
        <taxon>Cephalothecales</taxon>
        <taxon>Cephalothecaceae</taxon>
        <taxon>Phialemonium</taxon>
    </lineage>
</organism>
<evidence type="ECO:0000256" key="8">
    <source>
        <dbReference type="ARBA" id="ARBA00023136"/>
    </source>
</evidence>
<keyword evidence="8 11" id="KW-0472">Membrane</keyword>
<evidence type="ECO:0000256" key="1">
    <source>
        <dbReference type="ARBA" id="ARBA00004141"/>
    </source>
</evidence>
<evidence type="ECO:0000256" key="7">
    <source>
        <dbReference type="ARBA" id="ARBA00023065"/>
    </source>
</evidence>
<feature type="compositionally biased region" description="Polar residues" evidence="10">
    <location>
        <begin position="424"/>
        <end position="434"/>
    </location>
</feature>
<evidence type="ECO:0000256" key="4">
    <source>
        <dbReference type="ARBA" id="ARBA00022692"/>
    </source>
</evidence>
<keyword evidence="9" id="KW-0739">Sodium transport</keyword>
<feature type="transmembrane region" description="Helical" evidence="11">
    <location>
        <begin position="356"/>
        <end position="378"/>
    </location>
</feature>
<dbReference type="GO" id="GO:0016020">
    <property type="term" value="C:membrane"/>
    <property type="evidence" value="ECO:0007669"/>
    <property type="project" value="UniProtKB-SubCell"/>
</dbReference>
<feature type="compositionally biased region" description="Polar residues" evidence="10">
    <location>
        <begin position="476"/>
        <end position="486"/>
    </location>
</feature>
<evidence type="ECO:0000256" key="11">
    <source>
        <dbReference type="SAM" id="Phobius"/>
    </source>
</evidence>
<feature type="transmembrane region" description="Helical" evidence="11">
    <location>
        <begin position="131"/>
        <end position="149"/>
    </location>
</feature>
<accession>A0AAJ0BTK1</accession>
<comment type="subcellular location">
    <subcellularLocation>
        <location evidence="1">Membrane</location>
        <topology evidence="1">Multi-pass membrane protein</topology>
    </subcellularLocation>
</comment>
<feature type="domain" description="Cation/H+ exchanger transmembrane" evidence="12">
    <location>
        <begin position="44"/>
        <end position="284"/>
    </location>
</feature>
<feature type="compositionally biased region" description="Polar residues" evidence="10">
    <location>
        <begin position="318"/>
        <end position="334"/>
    </location>
</feature>
<dbReference type="PANTHER" id="PTHR43562">
    <property type="entry name" value="NAPA-TYPE SODIUM/HYDROGEN ANTIPORTER"/>
    <property type="match status" value="1"/>
</dbReference>
<feature type="transmembrane region" description="Helical" evidence="11">
    <location>
        <begin position="15"/>
        <end position="32"/>
    </location>
</feature>
<feature type="region of interest" description="Disordered" evidence="10">
    <location>
        <begin position="420"/>
        <end position="503"/>
    </location>
</feature>